<evidence type="ECO:0000256" key="3">
    <source>
        <dbReference type="ARBA" id="ARBA00013036"/>
    </source>
</evidence>
<feature type="binding site" evidence="7">
    <location>
        <begin position="301"/>
        <end position="305"/>
    </location>
    <ligand>
        <name>FMN</name>
        <dbReference type="ChEBI" id="CHEBI:58210"/>
    </ligand>
</feature>
<dbReference type="GO" id="GO:0010181">
    <property type="term" value="F:FMN binding"/>
    <property type="evidence" value="ECO:0007669"/>
    <property type="project" value="TreeGrafter"/>
</dbReference>
<comment type="caution">
    <text evidence="9">The sequence shown here is derived from an EMBL/GenBank/DDBJ whole genome shotgun (WGS) entry which is preliminary data.</text>
</comment>
<comment type="cofactor">
    <cofactor evidence="7 8">
        <name>FMNH2</name>
        <dbReference type="ChEBI" id="CHEBI:57618"/>
    </cofactor>
    <text evidence="7 8">Reduced FMN (FMNH(2)).</text>
</comment>
<evidence type="ECO:0000256" key="7">
    <source>
        <dbReference type="HAMAP-Rule" id="MF_00300"/>
    </source>
</evidence>
<keyword evidence="7" id="KW-0285">Flavoprotein</keyword>
<feature type="binding site" evidence="7">
    <location>
        <position position="286"/>
    </location>
    <ligand>
        <name>FMN</name>
        <dbReference type="ChEBI" id="CHEBI:58210"/>
    </ligand>
</feature>
<evidence type="ECO:0000256" key="5">
    <source>
        <dbReference type="ARBA" id="ARBA00023141"/>
    </source>
</evidence>
<dbReference type="NCBIfam" id="NF003793">
    <property type="entry name" value="PRK05382.1"/>
    <property type="match status" value="1"/>
</dbReference>
<keyword evidence="7" id="KW-0274">FAD</keyword>
<organism evidence="9 10">
    <name type="scientific">Rubellimicrobium rubrum</name>
    <dbReference type="NCBI Taxonomy" id="2585369"/>
    <lineage>
        <taxon>Bacteria</taxon>
        <taxon>Pseudomonadati</taxon>
        <taxon>Pseudomonadota</taxon>
        <taxon>Alphaproteobacteria</taxon>
        <taxon>Rhodobacterales</taxon>
        <taxon>Roseobacteraceae</taxon>
        <taxon>Rubellimicrobium</taxon>
    </lineage>
</organism>
<dbReference type="InterPro" id="IPR035904">
    <property type="entry name" value="Chorismate_synth_AroC_sf"/>
</dbReference>
<dbReference type="PIRSF" id="PIRSF001456">
    <property type="entry name" value="Chorismate_synth"/>
    <property type="match status" value="1"/>
</dbReference>
<evidence type="ECO:0000256" key="6">
    <source>
        <dbReference type="ARBA" id="ARBA00023239"/>
    </source>
</evidence>
<comment type="similarity">
    <text evidence="2 7 8">Belongs to the chorismate synthase family.</text>
</comment>
<dbReference type="GO" id="GO:0008652">
    <property type="term" value="P:amino acid biosynthetic process"/>
    <property type="evidence" value="ECO:0007669"/>
    <property type="project" value="UniProtKB-KW"/>
</dbReference>
<dbReference type="InterPro" id="IPR020541">
    <property type="entry name" value="Chorismate_synthase_CS"/>
</dbReference>
<name>A0A5C4MWL3_9RHOB</name>
<keyword evidence="6 7" id="KW-0456">Lyase</keyword>
<dbReference type="GO" id="GO:0009073">
    <property type="term" value="P:aromatic amino acid family biosynthetic process"/>
    <property type="evidence" value="ECO:0007669"/>
    <property type="project" value="UniProtKB-KW"/>
</dbReference>
<keyword evidence="4 7" id="KW-0028">Amino-acid biosynthesis</keyword>
<reference evidence="9 10" key="1">
    <citation type="submission" date="2019-06" db="EMBL/GenBank/DDBJ databases">
        <title>YIM 131921 draft genome.</title>
        <authorList>
            <person name="Jiang L."/>
        </authorList>
    </citation>
    <scope>NUCLEOTIDE SEQUENCE [LARGE SCALE GENOMIC DNA]</scope>
    <source>
        <strain evidence="9 10">YIM 131921</strain>
    </source>
</reference>
<dbReference type="InterPro" id="IPR000453">
    <property type="entry name" value="Chorismate_synth"/>
</dbReference>
<proteinExistence type="inferred from homology"/>
<dbReference type="PANTHER" id="PTHR21085">
    <property type="entry name" value="CHORISMATE SYNTHASE"/>
    <property type="match status" value="1"/>
</dbReference>
<evidence type="ECO:0000256" key="8">
    <source>
        <dbReference type="RuleBase" id="RU000605"/>
    </source>
</evidence>
<comment type="pathway">
    <text evidence="1 7 8">Metabolic intermediate biosynthesis; chorismate biosynthesis; chorismate from D-erythrose 4-phosphate and phosphoenolpyruvate: step 7/7.</text>
</comment>
<dbReference type="OrthoDB" id="9771806at2"/>
<dbReference type="PROSITE" id="PS00789">
    <property type="entry name" value="CHORISMATE_SYNTHASE_3"/>
    <property type="match status" value="1"/>
</dbReference>
<dbReference type="PANTHER" id="PTHR21085:SF0">
    <property type="entry name" value="CHORISMATE SYNTHASE"/>
    <property type="match status" value="1"/>
</dbReference>
<accession>A0A5C4MWL3</accession>
<feature type="binding site" evidence="7">
    <location>
        <begin position="125"/>
        <end position="127"/>
    </location>
    <ligand>
        <name>FMN</name>
        <dbReference type="ChEBI" id="CHEBI:58210"/>
    </ligand>
</feature>
<dbReference type="GO" id="GO:0005829">
    <property type="term" value="C:cytosol"/>
    <property type="evidence" value="ECO:0007669"/>
    <property type="project" value="TreeGrafter"/>
</dbReference>
<feature type="binding site" evidence="7">
    <location>
        <position position="54"/>
    </location>
    <ligand>
        <name>NADP(+)</name>
        <dbReference type="ChEBI" id="CHEBI:58349"/>
    </ligand>
</feature>
<dbReference type="CDD" id="cd07304">
    <property type="entry name" value="Chorismate_synthase"/>
    <property type="match status" value="1"/>
</dbReference>
<evidence type="ECO:0000256" key="4">
    <source>
        <dbReference type="ARBA" id="ARBA00022605"/>
    </source>
</evidence>
<feature type="binding site" evidence="7">
    <location>
        <position position="48"/>
    </location>
    <ligand>
        <name>NADP(+)</name>
        <dbReference type="ChEBI" id="CHEBI:58349"/>
    </ligand>
</feature>
<dbReference type="HAMAP" id="MF_00300">
    <property type="entry name" value="Chorismate_synth"/>
    <property type="match status" value="1"/>
</dbReference>
<dbReference type="Gene3D" id="3.60.150.10">
    <property type="entry name" value="Chorismate synthase AroC"/>
    <property type="match status" value="1"/>
</dbReference>
<protein>
    <recommendedName>
        <fullName evidence="3 7">Chorismate synthase</fullName>
        <shortName evidence="7">CS</shortName>
        <ecNumber evidence="3 7">4.2.3.5</ecNumber>
    </recommendedName>
    <alternativeName>
        <fullName evidence="7">5-enolpyruvylshikimate-3-phosphate phospholyase</fullName>
    </alternativeName>
</protein>
<dbReference type="PROSITE" id="PS00787">
    <property type="entry name" value="CHORISMATE_SYNTHASE_1"/>
    <property type="match status" value="1"/>
</dbReference>
<dbReference type="AlphaFoldDB" id="A0A5C4MWL3"/>
<comment type="subunit">
    <text evidence="7">Homotetramer.</text>
</comment>
<comment type="catalytic activity">
    <reaction evidence="7 8">
        <text>5-O-(1-carboxyvinyl)-3-phosphoshikimate = chorismate + phosphate</text>
        <dbReference type="Rhea" id="RHEA:21020"/>
        <dbReference type="ChEBI" id="CHEBI:29748"/>
        <dbReference type="ChEBI" id="CHEBI:43474"/>
        <dbReference type="ChEBI" id="CHEBI:57701"/>
        <dbReference type="EC" id="4.2.3.5"/>
    </reaction>
</comment>
<keyword evidence="5 7" id="KW-0057">Aromatic amino acid biosynthesis</keyword>
<comment type="function">
    <text evidence="7">Catalyzes the anti-1,4-elimination of the C-3 phosphate and the C-6 proR hydrogen from 5-enolpyruvylshikimate-3-phosphate (EPSP) to yield chorismate, which is the branch point compound that serves as the starting substrate for the three terminal pathways of aromatic amino acid biosynthesis. This reaction introduces a second double bond into the aromatic ring system.</text>
</comment>
<dbReference type="NCBIfam" id="TIGR00033">
    <property type="entry name" value="aroC"/>
    <property type="match status" value="1"/>
</dbReference>
<dbReference type="SUPFAM" id="SSF103263">
    <property type="entry name" value="Chorismate synthase, AroC"/>
    <property type="match status" value="1"/>
</dbReference>
<sequence>MSLNTFGHLFRFTTWGESHGPALGAVVDGCPPGVPLSEALIQPWLDKRRPGQNRNTTQRQEADAVRILSGVFDGLTTGTSISLLIENTDQRSKDYGDIAQTFRPGHADLTYHLKYGVRDYRGGGRSSARETAARVAAGGVARQVLATLAPEVRITGYMVQMGEKRIDRDRFDLTEVGRNDFWCPDAVAAAEWDDYLAWLRKDDHNSVGAMIEVVASGVPAGLGAPIYGKLDSDLASAMMSINAVKGVEIGEGMAAAALTGRENADELFYEDGQIRYGSNKAGGVLGGIATGQDVVVRFAVKPTSSILSPRRSIRMDGTPTEVVTKGRHDPCVGIRAVPVGEAMMALVLADHLLLDRGQTGGLRGRIG</sequence>
<dbReference type="Proteomes" id="UP000305887">
    <property type="component" value="Unassembled WGS sequence"/>
</dbReference>
<evidence type="ECO:0000256" key="2">
    <source>
        <dbReference type="ARBA" id="ARBA00008014"/>
    </source>
</evidence>
<gene>
    <name evidence="7 9" type="primary">aroC</name>
    <name evidence="9" type="ORF">FHG66_13205</name>
</gene>
<keyword evidence="7" id="KW-0521">NADP</keyword>
<feature type="binding site" evidence="7">
    <location>
        <begin position="242"/>
        <end position="243"/>
    </location>
    <ligand>
        <name>FMN</name>
        <dbReference type="ChEBI" id="CHEBI:58210"/>
    </ligand>
</feature>
<dbReference type="Pfam" id="PF01264">
    <property type="entry name" value="Chorismate_synt"/>
    <property type="match status" value="1"/>
</dbReference>
<evidence type="ECO:0000313" key="9">
    <source>
        <dbReference type="EMBL" id="TNC48766.1"/>
    </source>
</evidence>
<keyword evidence="10" id="KW-1185">Reference proteome</keyword>
<dbReference type="UniPathway" id="UPA00053">
    <property type="reaction ID" value="UER00090"/>
</dbReference>
<dbReference type="EC" id="4.2.3.5" evidence="3 7"/>
<evidence type="ECO:0000256" key="1">
    <source>
        <dbReference type="ARBA" id="ARBA00005044"/>
    </source>
</evidence>
<dbReference type="GO" id="GO:0004107">
    <property type="term" value="F:chorismate synthase activity"/>
    <property type="evidence" value="ECO:0007669"/>
    <property type="project" value="UniProtKB-UniRule"/>
</dbReference>
<dbReference type="GO" id="GO:0009423">
    <property type="term" value="P:chorismate biosynthetic process"/>
    <property type="evidence" value="ECO:0007669"/>
    <property type="project" value="UniProtKB-UniRule"/>
</dbReference>
<feature type="binding site" evidence="7">
    <location>
        <position position="327"/>
    </location>
    <ligand>
        <name>FMN</name>
        <dbReference type="ChEBI" id="CHEBI:58210"/>
    </ligand>
</feature>
<dbReference type="RefSeq" id="WP_139077519.1">
    <property type="nucleotide sequence ID" value="NZ_VDFU01000015.1"/>
</dbReference>
<dbReference type="EMBL" id="VDFU01000015">
    <property type="protein sequence ID" value="TNC48766.1"/>
    <property type="molecule type" value="Genomic_DNA"/>
</dbReference>
<evidence type="ECO:0000313" key="10">
    <source>
        <dbReference type="Proteomes" id="UP000305887"/>
    </source>
</evidence>
<keyword evidence="7" id="KW-0288">FMN</keyword>